<dbReference type="KEGG" id="asc:ASAC_0921"/>
<evidence type="ECO:0000256" key="1">
    <source>
        <dbReference type="ARBA" id="ARBA00022741"/>
    </source>
</evidence>
<evidence type="ECO:0000256" key="3">
    <source>
        <dbReference type="ARBA" id="ARBA00022801"/>
    </source>
</evidence>
<dbReference type="GO" id="GO:0016887">
    <property type="term" value="F:ATP hydrolysis activity"/>
    <property type="evidence" value="ECO:0007669"/>
    <property type="project" value="RHEA"/>
</dbReference>
<dbReference type="SMART" id="SM00490">
    <property type="entry name" value="HELICc"/>
    <property type="match status" value="1"/>
</dbReference>
<evidence type="ECO:0000256" key="5">
    <source>
        <dbReference type="ARBA" id="ARBA00022840"/>
    </source>
</evidence>
<keyword evidence="7 10" id="KW-0234">DNA repair</keyword>
<dbReference type="InterPro" id="IPR036390">
    <property type="entry name" value="WH_DNA-bd_sf"/>
</dbReference>
<dbReference type="Pfam" id="PF00271">
    <property type="entry name" value="Helicase_C"/>
    <property type="match status" value="1"/>
</dbReference>
<comment type="function">
    <text evidence="10">DNA-dependent ATPase and 3'-5' DNA helicase that may be involved in repair of stalled replication forks.</text>
</comment>
<dbReference type="AlphaFoldDB" id="D9Q1Y9"/>
<evidence type="ECO:0000256" key="6">
    <source>
        <dbReference type="ARBA" id="ARBA00023125"/>
    </source>
</evidence>
<accession>D9Q1Y9</accession>
<dbReference type="InterPro" id="IPR048772">
    <property type="entry name" value="Hel308-like_dom4"/>
</dbReference>
<dbReference type="SMART" id="SM00278">
    <property type="entry name" value="HhH1"/>
    <property type="match status" value="2"/>
</dbReference>
<dbReference type="InterPro" id="IPR050474">
    <property type="entry name" value="Hel308_SKI2-like"/>
</dbReference>
<feature type="binding site" evidence="10">
    <location>
        <position position="22"/>
    </location>
    <ligand>
        <name>ATP</name>
        <dbReference type="ChEBI" id="CHEBI:30616"/>
    </ligand>
</feature>
<evidence type="ECO:0000259" key="12">
    <source>
        <dbReference type="PROSITE" id="PS51194"/>
    </source>
</evidence>
<evidence type="ECO:0000256" key="2">
    <source>
        <dbReference type="ARBA" id="ARBA00022763"/>
    </source>
</evidence>
<dbReference type="OrthoDB" id="371946at2157"/>
<keyword evidence="6 10" id="KW-0238">DNA-binding</keyword>
<evidence type="ECO:0000313" key="13">
    <source>
        <dbReference type="EMBL" id="ADL19327.1"/>
    </source>
</evidence>
<dbReference type="Pfam" id="PF21280">
    <property type="entry name" value="Helicase_dom4_arc"/>
    <property type="match status" value="1"/>
</dbReference>
<keyword evidence="8 10" id="KW-0413">Isomerase</keyword>
<evidence type="ECO:0000256" key="9">
    <source>
        <dbReference type="ARBA" id="ARBA00034617"/>
    </source>
</evidence>
<dbReference type="SUPFAM" id="SSF46785">
    <property type="entry name" value="Winged helix' DNA-binding domain"/>
    <property type="match status" value="1"/>
</dbReference>
<keyword evidence="14" id="KW-1185">Reference proteome</keyword>
<name>D9Q1Y9_ACIS3</name>
<sequence>MSAKVAERLMQILGYKELYPPQRAAIEAGVEDGRSLLVSSPTASGKTFIAMVALASAALKGAKSFYTAPLRSIATEKYREFREALTKLNLKVGISIGDLNVNDEIIVNRNDVIITTYEKLDSIIRNSPSIIDKMGSLVVDEIHYVDDEKRGPIIETLLSKVLYRSRGVQVVALSATVSNVDEIANWIGAKLVKCNWRPVPLSEGVYKDGVIHFSDGSKRKVEEVSANPSINLVVDESRQGGQTLVFVQSRRRAVQLAKMAARLPRNLLKFNQGKAREYAAKILATEGPRLLREEIAELIMSGVSYHHAGLSNEQRTLIEDAFRDGALAAIFATPTLAAGVNLPARRVVIAEVERYDESYGVPRDIKVFEYKQFAGRAGRPGLDPYGEAIIVASRPRSVRELMEEYIKAKPERLESRLYGVRGVRHSALGAVASGIANDFGSLLELHRKTLYYVQRGEEKLSQILRISLDDLVAWGLVEETNGKLKATHLGYVVSRTYLDPASVPKLVKLAKRFNGKFTTEGLIYIISSMPDMNLLPVRSSESEKIMDMAVDRVPTLIDIVDWDDPDSVAALKTTLALLDWIEEVPDDKIAETYDVGPGDVASIIDTAKWIASSLAEVAPAAGLPEEVSEKLRLLSKRIEEGVKPELLQLVEIPGVGRVRARRLYNAGFKTLESLATASPQELLRIPGIGPATVASILEFFGRKEEAASIKGRGHEGVGLDRFAA</sequence>
<dbReference type="STRING" id="666510.ASAC_0921"/>
<dbReference type="Gene3D" id="3.40.50.300">
    <property type="entry name" value="P-loop containing nucleotide triphosphate hydrolases"/>
    <property type="match status" value="2"/>
</dbReference>
<dbReference type="InterPro" id="IPR022965">
    <property type="entry name" value="Helicase_Hel308"/>
</dbReference>
<evidence type="ECO:0000256" key="4">
    <source>
        <dbReference type="ARBA" id="ARBA00022806"/>
    </source>
</evidence>
<keyword evidence="1 10" id="KW-0547">Nucleotide-binding</keyword>
<reference evidence="13 14" key="1">
    <citation type="journal article" date="2010" name="Appl. Environ. Microbiol.">
        <title>The genome sequence of the crenarchaeon Acidilobus saccharovorans supports a new order, Acidilobales, and suggests an important ecological role in terrestrial acidic hot springs.</title>
        <authorList>
            <person name="Mardanov A.V."/>
            <person name="Svetlitchnyi V.A."/>
            <person name="Beletsky A.V."/>
            <person name="Prokofeva M.I."/>
            <person name="Bonch-Osmolovskaya E.A."/>
            <person name="Ravin N.V."/>
            <person name="Skryabin K.G."/>
        </authorList>
    </citation>
    <scope>NUCLEOTIDE SEQUENCE [LARGE SCALE GENOMIC DNA]</scope>
    <source>
        <strain evidence="14">DSM 16705 / JCM 18335 / VKM B-2471 / 345-15</strain>
    </source>
</reference>
<dbReference type="SUPFAM" id="SSF158702">
    <property type="entry name" value="Sec63 N-terminal domain-like"/>
    <property type="match status" value="1"/>
</dbReference>
<dbReference type="SUPFAM" id="SSF52540">
    <property type="entry name" value="P-loop containing nucleoside triphosphate hydrolases"/>
    <property type="match status" value="1"/>
</dbReference>
<evidence type="ECO:0000259" key="11">
    <source>
        <dbReference type="PROSITE" id="PS51192"/>
    </source>
</evidence>
<proteinExistence type="inferred from homology"/>
<dbReference type="PROSITE" id="PS51194">
    <property type="entry name" value="HELICASE_CTER"/>
    <property type="match status" value="1"/>
</dbReference>
<dbReference type="eggNOG" id="arCOG00553">
    <property type="taxonomic scope" value="Archaea"/>
</dbReference>
<keyword evidence="5 10" id="KW-0067">ATP-binding</keyword>
<dbReference type="InterPro" id="IPR027417">
    <property type="entry name" value="P-loop_NTPase"/>
</dbReference>
<feature type="domain" description="Helicase C-terminal" evidence="12">
    <location>
        <begin position="229"/>
        <end position="428"/>
    </location>
</feature>
<dbReference type="Gene3D" id="1.10.150.20">
    <property type="entry name" value="5' to 3' exonuclease, C-terminal subdomain"/>
    <property type="match status" value="1"/>
</dbReference>
<dbReference type="HOGENOM" id="CLU_006553_3_0_2"/>
<dbReference type="Gene3D" id="1.10.3380.30">
    <property type="match status" value="1"/>
</dbReference>
<dbReference type="EMBL" id="CP001742">
    <property type="protein sequence ID" value="ADL19327.1"/>
    <property type="molecule type" value="Genomic_DNA"/>
</dbReference>
<dbReference type="InterPro" id="IPR014001">
    <property type="entry name" value="Helicase_ATP-bd"/>
</dbReference>
<keyword evidence="4 10" id="KW-0347">Helicase</keyword>
<protein>
    <recommendedName>
        <fullName evidence="10">ATP-dependent DNA helicase Hel308</fullName>
        <ecNumber evidence="10">5.6.2.4</ecNumber>
    </recommendedName>
    <alternativeName>
        <fullName evidence="10">DNA 3'-5' helicase Hel308</fullName>
    </alternativeName>
</protein>
<dbReference type="Proteomes" id="UP000000346">
    <property type="component" value="Chromosome"/>
</dbReference>
<dbReference type="InterPro" id="IPR011545">
    <property type="entry name" value="DEAD/DEAH_box_helicase_dom"/>
</dbReference>
<dbReference type="PANTHER" id="PTHR47961:SF10">
    <property type="entry name" value="ATP-DEPENDENT DNA HELICASE HEL308"/>
    <property type="match status" value="1"/>
</dbReference>
<dbReference type="PANTHER" id="PTHR47961">
    <property type="entry name" value="DNA POLYMERASE THETA, PUTATIVE (AFU_ORTHOLOGUE AFUA_1G05260)-RELATED"/>
    <property type="match status" value="1"/>
</dbReference>
<feature type="domain" description="Helicase ATP-binding" evidence="11">
    <location>
        <begin position="27"/>
        <end position="195"/>
    </location>
</feature>
<dbReference type="Pfam" id="PF14520">
    <property type="entry name" value="HHH_5"/>
    <property type="match status" value="1"/>
</dbReference>
<dbReference type="GO" id="GO:0003677">
    <property type="term" value="F:DNA binding"/>
    <property type="evidence" value="ECO:0007669"/>
    <property type="project" value="UniProtKB-UniRule"/>
</dbReference>
<dbReference type="GO" id="GO:0006281">
    <property type="term" value="P:DNA repair"/>
    <property type="evidence" value="ECO:0007669"/>
    <property type="project" value="UniProtKB-UniRule"/>
</dbReference>
<dbReference type="PROSITE" id="PS51192">
    <property type="entry name" value="HELICASE_ATP_BIND_1"/>
    <property type="match status" value="1"/>
</dbReference>
<dbReference type="HAMAP" id="MF_00442">
    <property type="entry name" value="Helicase_Hel308"/>
    <property type="match status" value="1"/>
</dbReference>
<dbReference type="GO" id="GO:0043138">
    <property type="term" value="F:3'-5' DNA helicase activity"/>
    <property type="evidence" value="ECO:0007669"/>
    <property type="project" value="UniProtKB-UniRule"/>
</dbReference>
<organism evidence="13 14">
    <name type="scientific">Acidilobus saccharovorans (strain DSM 16705 / JCM 18335 / VKM B-2471 / 345-15)</name>
    <dbReference type="NCBI Taxonomy" id="666510"/>
    <lineage>
        <taxon>Archaea</taxon>
        <taxon>Thermoproteota</taxon>
        <taxon>Thermoprotei</taxon>
        <taxon>Acidilobales</taxon>
        <taxon>Acidilobaceae</taxon>
        <taxon>Acidilobus</taxon>
    </lineage>
</organism>
<dbReference type="SMART" id="SM00487">
    <property type="entry name" value="DEXDc"/>
    <property type="match status" value="1"/>
</dbReference>
<dbReference type="InterPro" id="IPR001650">
    <property type="entry name" value="Helicase_C-like"/>
</dbReference>
<dbReference type="InterPro" id="IPR003583">
    <property type="entry name" value="Hlx-hairpin-Hlx_DNA-bd_motif"/>
</dbReference>
<keyword evidence="2 10" id="KW-0227">DNA damage</keyword>
<dbReference type="Pfam" id="PF00270">
    <property type="entry name" value="DEAD"/>
    <property type="match status" value="1"/>
</dbReference>
<dbReference type="RefSeq" id="WP_013266839.1">
    <property type="nucleotide sequence ID" value="NC_014374.1"/>
</dbReference>
<gene>
    <name evidence="10" type="primary">hel308</name>
    <name evidence="13" type="ordered locus">ASAC_0921</name>
</gene>
<comment type="catalytic activity">
    <reaction evidence="9 10">
        <text>Couples ATP hydrolysis with the unwinding of duplex DNA by translocating in the 3'-5' direction.</text>
        <dbReference type="EC" id="5.6.2.4"/>
    </reaction>
</comment>
<dbReference type="InParanoid" id="D9Q1Y9"/>
<dbReference type="GO" id="GO:0005524">
    <property type="term" value="F:ATP binding"/>
    <property type="evidence" value="ECO:0007669"/>
    <property type="project" value="UniProtKB-UniRule"/>
</dbReference>
<evidence type="ECO:0000313" key="14">
    <source>
        <dbReference type="Proteomes" id="UP000000346"/>
    </source>
</evidence>
<dbReference type="GeneID" id="9499161"/>
<comment type="catalytic activity">
    <reaction evidence="10">
        <text>ATP + H2O = ADP + phosphate + H(+)</text>
        <dbReference type="Rhea" id="RHEA:13065"/>
        <dbReference type="ChEBI" id="CHEBI:15377"/>
        <dbReference type="ChEBI" id="CHEBI:15378"/>
        <dbReference type="ChEBI" id="CHEBI:30616"/>
        <dbReference type="ChEBI" id="CHEBI:43474"/>
        <dbReference type="ChEBI" id="CHEBI:456216"/>
        <dbReference type="EC" id="5.6.2.4"/>
    </reaction>
</comment>
<evidence type="ECO:0000256" key="10">
    <source>
        <dbReference type="HAMAP-Rule" id="MF_00442"/>
    </source>
</evidence>
<comment type="similarity">
    <text evidence="10">Belongs to the helicase family. Hel308 subfamily.</text>
</comment>
<keyword evidence="3 10" id="KW-0378">Hydrolase</keyword>
<evidence type="ECO:0000256" key="7">
    <source>
        <dbReference type="ARBA" id="ARBA00023204"/>
    </source>
</evidence>
<evidence type="ECO:0000256" key="8">
    <source>
        <dbReference type="ARBA" id="ARBA00023235"/>
    </source>
</evidence>
<dbReference type="CDD" id="cd18795">
    <property type="entry name" value="SF2_C_Ski2"/>
    <property type="match status" value="1"/>
</dbReference>
<comment type="subunit">
    <text evidence="10">Monomer.</text>
</comment>
<dbReference type="EC" id="5.6.2.4" evidence="10"/>
<dbReference type="FunCoup" id="D9Q1Y9">
    <property type="interactions" value="87"/>
</dbReference>